<gene>
    <name evidence="6" type="ORF">AKO1_006607</name>
</gene>
<feature type="domain" description="Helicase C-terminal" evidence="5">
    <location>
        <begin position="65"/>
        <end position="221"/>
    </location>
</feature>
<dbReference type="Gene3D" id="1.20.272.40">
    <property type="match status" value="1"/>
</dbReference>
<dbReference type="PROSITE" id="PS51194">
    <property type="entry name" value="HELICASE_CTER"/>
    <property type="match status" value="1"/>
</dbReference>
<dbReference type="InterPro" id="IPR050699">
    <property type="entry name" value="RNA-DNA_Helicase"/>
</dbReference>
<protein>
    <recommendedName>
        <fullName evidence="5">Helicase C-terminal domain-containing protein</fullName>
    </recommendedName>
</protein>
<dbReference type="GO" id="GO:0016787">
    <property type="term" value="F:hydrolase activity"/>
    <property type="evidence" value="ECO:0007669"/>
    <property type="project" value="UniProtKB-KW"/>
</dbReference>
<dbReference type="Pfam" id="PF00271">
    <property type="entry name" value="Helicase_C"/>
    <property type="match status" value="1"/>
</dbReference>
<dbReference type="InterPro" id="IPR041082">
    <property type="entry name" value="Suv3_C_1"/>
</dbReference>
<dbReference type="FunFam" id="3.40.50.300:FF:000957">
    <property type="entry name" value="ATP-dependent RNA helicase SUV3L, mitochondrial"/>
    <property type="match status" value="1"/>
</dbReference>
<dbReference type="InterPro" id="IPR001650">
    <property type="entry name" value="Helicase_C-like"/>
</dbReference>
<dbReference type="SMART" id="SM00490">
    <property type="entry name" value="HELICc"/>
    <property type="match status" value="1"/>
</dbReference>
<dbReference type="Pfam" id="PF22527">
    <property type="entry name" value="DEXQc_Suv3"/>
    <property type="match status" value="1"/>
</dbReference>
<dbReference type="InterPro" id="IPR055206">
    <property type="entry name" value="DEXQc_SUV3"/>
</dbReference>
<evidence type="ECO:0000256" key="1">
    <source>
        <dbReference type="ARBA" id="ARBA00022741"/>
    </source>
</evidence>
<dbReference type="AlphaFoldDB" id="A0AAW2ZNJ0"/>
<keyword evidence="4" id="KW-0067">ATP-binding</keyword>
<dbReference type="CDD" id="cd18805">
    <property type="entry name" value="SF2_C_suv3"/>
    <property type="match status" value="1"/>
</dbReference>
<evidence type="ECO:0000313" key="7">
    <source>
        <dbReference type="Proteomes" id="UP001431209"/>
    </source>
</evidence>
<comment type="caution">
    <text evidence="6">The sequence shown here is derived from an EMBL/GenBank/DDBJ whole genome shotgun (WGS) entry which is preliminary data.</text>
</comment>
<dbReference type="GO" id="GO:0045025">
    <property type="term" value="C:mitochondrial degradosome"/>
    <property type="evidence" value="ECO:0007669"/>
    <property type="project" value="TreeGrafter"/>
</dbReference>
<dbReference type="GO" id="GO:0004386">
    <property type="term" value="F:helicase activity"/>
    <property type="evidence" value="ECO:0007669"/>
    <property type="project" value="UniProtKB-KW"/>
</dbReference>
<keyword evidence="2" id="KW-0378">Hydrolase</keyword>
<organism evidence="6 7">
    <name type="scientific">Acrasis kona</name>
    <dbReference type="NCBI Taxonomy" id="1008807"/>
    <lineage>
        <taxon>Eukaryota</taxon>
        <taxon>Discoba</taxon>
        <taxon>Heterolobosea</taxon>
        <taxon>Tetramitia</taxon>
        <taxon>Eutetramitia</taxon>
        <taxon>Acrasidae</taxon>
        <taxon>Acrasis</taxon>
    </lineage>
</organism>
<accession>A0AAW2ZNJ0</accession>
<evidence type="ECO:0000259" key="5">
    <source>
        <dbReference type="PROSITE" id="PS51194"/>
    </source>
</evidence>
<evidence type="ECO:0000256" key="4">
    <source>
        <dbReference type="ARBA" id="ARBA00022840"/>
    </source>
</evidence>
<dbReference type="InterPro" id="IPR027417">
    <property type="entry name" value="P-loop_NTPase"/>
</dbReference>
<dbReference type="SUPFAM" id="SSF52540">
    <property type="entry name" value="P-loop containing nucleoside triphosphate hydrolases"/>
    <property type="match status" value="1"/>
</dbReference>
<dbReference type="PANTHER" id="PTHR12131:SF1">
    <property type="entry name" value="ATP-DEPENDENT RNA HELICASE SUPV3L1, MITOCHONDRIAL-RELATED"/>
    <property type="match status" value="1"/>
</dbReference>
<dbReference type="Pfam" id="PF18147">
    <property type="entry name" value="Suv3_C_1"/>
    <property type="match status" value="1"/>
</dbReference>
<keyword evidence="3" id="KW-0347">Helicase</keyword>
<proteinExistence type="predicted"/>
<dbReference type="GO" id="GO:0000965">
    <property type="term" value="P:mitochondrial RNA 3'-end processing"/>
    <property type="evidence" value="ECO:0007669"/>
    <property type="project" value="TreeGrafter"/>
</dbReference>
<dbReference type="PANTHER" id="PTHR12131">
    <property type="entry name" value="ATP-DEPENDENT RNA AND DNA HELICASE"/>
    <property type="match status" value="1"/>
</dbReference>
<keyword evidence="7" id="KW-1185">Reference proteome</keyword>
<dbReference type="Proteomes" id="UP001431209">
    <property type="component" value="Unassembled WGS sequence"/>
</dbReference>
<dbReference type="GO" id="GO:0005524">
    <property type="term" value="F:ATP binding"/>
    <property type="evidence" value="ECO:0007669"/>
    <property type="project" value="UniProtKB-KW"/>
</dbReference>
<keyword evidence="1" id="KW-0547">Nucleotide-binding</keyword>
<evidence type="ECO:0000256" key="2">
    <source>
        <dbReference type="ARBA" id="ARBA00022801"/>
    </source>
</evidence>
<dbReference type="Gene3D" id="3.40.50.300">
    <property type="entry name" value="P-loop containing nucleotide triphosphate hydrolases"/>
    <property type="match status" value="2"/>
</dbReference>
<dbReference type="EMBL" id="JAOPGA020001656">
    <property type="protein sequence ID" value="KAL0490237.1"/>
    <property type="molecule type" value="Genomic_DNA"/>
</dbReference>
<evidence type="ECO:0000313" key="6">
    <source>
        <dbReference type="EMBL" id="KAL0490237.1"/>
    </source>
</evidence>
<reference evidence="6 7" key="1">
    <citation type="submission" date="2024-03" db="EMBL/GenBank/DDBJ databases">
        <title>The Acrasis kona genome and developmental transcriptomes reveal deep origins of eukaryotic multicellular pathways.</title>
        <authorList>
            <person name="Sheikh S."/>
            <person name="Fu C.-J."/>
            <person name="Brown M.W."/>
            <person name="Baldauf S.L."/>
        </authorList>
    </citation>
    <scope>NUCLEOTIDE SEQUENCE [LARGE SCALE GENOMIC DNA]</scope>
    <source>
        <strain evidence="6 7">ATCC MYA-3509</strain>
    </source>
</reference>
<sequence>MQMIGDSERGSTWTSVLLGIQAREIHLCGDPTAIPIVEKLCAQMGEQVMVNRYERMTPLHVEKNSLNEDITQIRDRDCVVAFSRKDLYSIKRLIETEIDKKCCIIYGSLPSRVRSEQAEMFNDRTSGYNVLVASNAIGMGLNLDIERVVFFKTKMFRKGQGNRKMDLSLCRQVAGRAGRRGFYKNGLVTTFSGDNLNYVKYCVELKPDAIPNIVKAGLYPDFNMLQKFANKTYPGEQPKLHVVLKQFVALSSINDDFFMCNQEDNITLSEAIQGLNMSFKEQFTFSRAPAQVYVERCMDSFMNYAKEFCSSNYILIPIGISEEDLHNRMKLFEEAIDLIKNLSNEQQEIQSEVIEPILNDLSRYSYDFEDDNRVILLYQWLAQRYPLRFDAPLATRMSNLVSDYIMRVFQLQTNHNLLSAKKTRPIEKRKQFAERRQFAEKKNVDNAEPQSRKFANKKFTDELDKLFIEGRSKFIKK</sequence>
<evidence type="ECO:0000256" key="3">
    <source>
        <dbReference type="ARBA" id="ARBA00022806"/>
    </source>
</evidence>
<name>A0AAW2ZNJ0_9EUKA</name>